<evidence type="ECO:0000256" key="11">
    <source>
        <dbReference type="ARBA" id="ARBA00022989"/>
    </source>
</evidence>
<keyword evidence="6 16" id="KW-0812">Transmembrane</keyword>
<evidence type="ECO:0000256" key="8">
    <source>
        <dbReference type="ARBA" id="ARBA00022729"/>
    </source>
</evidence>
<feature type="transmembrane region" description="Helical" evidence="16">
    <location>
        <begin position="772"/>
        <end position="793"/>
    </location>
</feature>
<comment type="caution">
    <text evidence="17">The sequence shown here is derived from an EMBL/GenBank/DDBJ whole genome shotgun (WGS) entry which is preliminary data.</text>
</comment>
<evidence type="ECO:0000313" key="18">
    <source>
        <dbReference type="Proteomes" id="UP001169217"/>
    </source>
</evidence>
<feature type="transmembrane region" description="Helical" evidence="16">
    <location>
        <begin position="871"/>
        <end position="895"/>
    </location>
</feature>
<keyword evidence="18" id="KW-1185">Reference proteome</keyword>
<dbReference type="PANTHER" id="PTHR31806">
    <property type="entry name" value="PURINE-CYTOSINE PERMEASE FCY2-RELATED"/>
    <property type="match status" value="1"/>
</dbReference>
<keyword evidence="8" id="KW-0732">Signal</keyword>
<evidence type="ECO:0000256" key="5">
    <source>
        <dbReference type="ARBA" id="ARBA00022487"/>
    </source>
</evidence>
<keyword evidence="4" id="KW-0813">Transport</keyword>
<evidence type="ECO:0000256" key="14">
    <source>
        <dbReference type="RuleBase" id="RU361238"/>
    </source>
</evidence>
<evidence type="ECO:0000256" key="7">
    <source>
        <dbReference type="ARBA" id="ARBA00022723"/>
    </source>
</evidence>
<dbReference type="Pfam" id="PF02133">
    <property type="entry name" value="Transp_cyt_pur"/>
    <property type="match status" value="1"/>
</dbReference>
<dbReference type="PANTHER" id="PTHR31806:SF5">
    <property type="entry name" value="PURINE-CYTOSINE PERMEASE FCY21"/>
    <property type="match status" value="1"/>
</dbReference>
<keyword evidence="10" id="KW-0106">Calcium</keyword>
<protein>
    <recommendedName>
        <fullName evidence="14">Carboxylic ester hydrolase</fullName>
        <ecNumber evidence="14">3.1.1.-</ecNumber>
    </recommendedName>
</protein>
<keyword evidence="12 16" id="KW-0472">Membrane</keyword>
<feature type="transmembrane region" description="Helical" evidence="16">
    <location>
        <begin position="743"/>
        <end position="760"/>
    </location>
</feature>
<feature type="compositionally biased region" description="Basic and acidic residues" evidence="15">
    <location>
        <begin position="543"/>
        <end position="554"/>
    </location>
</feature>
<comment type="similarity">
    <text evidence="3">Belongs to the purine-cytosine permease (2.A.39) family.</text>
</comment>
<reference evidence="17" key="1">
    <citation type="submission" date="2023-04" db="EMBL/GenBank/DDBJ databases">
        <title>Colletotrichum limetticola genome sequence.</title>
        <authorList>
            <person name="Baroncelli R."/>
        </authorList>
    </citation>
    <scope>NUCLEOTIDE SEQUENCE</scope>
    <source>
        <strain evidence="17">KLA-Anderson</strain>
    </source>
</reference>
<proteinExistence type="inferred from homology"/>
<dbReference type="EC" id="3.1.1.-" evidence="14"/>
<feature type="transmembrane region" description="Helical" evidence="16">
    <location>
        <begin position="713"/>
        <end position="737"/>
    </location>
</feature>
<evidence type="ECO:0000256" key="10">
    <source>
        <dbReference type="ARBA" id="ARBA00022837"/>
    </source>
</evidence>
<evidence type="ECO:0000256" key="13">
    <source>
        <dbReference type="ARBA" id="ARBA00023157"/>
    </source>
</evidence>
<dbReference type="Proteomes" id="UP001169217">
    <property type="component" value="Unassembled WGS sequence"/>
</dbReference>
<evidence type="ECO:0000256" key="4">
    <source>
        <dbReference type="ARBA" id="ARBA00022448"/>
    </source>
</evidence>
<dbReference type="EMBL" id="JARUPT010000231">
    <property type="protein sequence ID" value="KAK0374885.1"/>
    <property type="molecule type" value="Genomic_DNA"/>
</dbReference>
<comment type="subcellular location">
    <subcellularLocation>
        <location evidence="1">Membrane</location>
        <topology evidence="1">Multi-pass membrane protein</topology>
    </subcellularLocation>
</comment>
<organism evidence="17 18">
    <name type="scientific">Colletotrichum limetticola</name>
    <dbReference type="NCBI Taxonomy" id="1209924"/>
    <lineage>
        <taxon>Eukaryota</taxon>
        <taxon>Fungi</taxon>
        <taxon>Dikarya</taxon>
        <taxon>Ascomycota</taxon>
        <taxon>Pezizomycotina</taxon>
        <taxon>Sordariomycetes</taxon>
        <taxon>Hypocreomycetidae</taxon>
        <taxon>Glomerellales</taxon>
        <taxon>Glomerellaceae</taxon>
        <taxon>Colletotrichum</taxon>
        <taxon>Colletotrichum acutatum species complex</taxon>
    </lineage>
</organism>
<evidence type="ECO:0000256" key="12">
    <source>
        <dbReference type="ARBA" id="ARBA00023136"/>
    </source>
</evidence>
<evidence type="ECO:0000256" key="15">
    <source>
        <dbReference type="SAM" id="MobiDB-lite"/>
    </source>
</evidence>
<sequence length="1039" mass="111965">MFAAVSLVLAVLLALATPSEATFQSDCLALTPQTTVVNSTAQEISHVETGTNLTFPEQDPSCGRGSQVVRTNLCRVAMNITTSSRSQIVAEVWLPEKWNGRMVTVAGGGLDGCVHTEDLAYATAHGFAAVGTNNGHAGTTGVQFLNNDDVVIDFSYRAIRTGVLAGKSLLKSLYKEKMTGSYFLGCSLGGRQGVQAADMFPEDFDGIVAGAPAVDFNNLYSWRASFYPLTGSVDSKDFIAPATWKTTIHDEVLKQCDTIDGVQDGIIEDPTLCHFEPGTLLCKSDSGDSKCLTGAQVEIVRKIFSPTNYTDGKLFWPAMNPGSEIITADGLYSGSPFTLSQNWFRYAIYNDPNWDPATYTLEKDGIFAQKRNPGNIKTYPRDLSAFKRRGGKLLMYHGQQDQQITSFHTPMFYDRLAKGMHLNHTGMDHFTRFFRVSGLYHCTTGPGAWLIGQGSSGGNSAVISDSLPFNRTYNVLAAIVDWAESGIAPDTITGTKFVNDSSIRSTSRLTGPGIDPLSGSKKHPIHFATSGKDIKMADNLESQRDRRGDEKHATTENLGADAQAASATGRSSKGLVRRVLMAGRVEEGGIEPIPREVRTNTKYFNSFTIWCSINTNILAITFGMLGPVSFGLGLRDSALVILFFNLLSTLAPAFLSTLGPKTGMRQMIQARFSFGYYFVYIPVVLNLATLTGFCVIICVVGGQCLSAVSEGDLSTSVGIVLIGIAALLISFCGFNVLHFYEGYAWMPALVAIIIAVGCGGQQLQKQAPFEPATAAGVLSFGGVIASYMIPWACIASDLTTYFDPTGRTVSHRIFAYSYLGLVVPTILLMTLGAAIGGAMSNIPEWQIGFDSTLVGGVLGAMLSPAGGFGKFILVVLAFTLLANISGTMYAITLNFQTLIPSFRLPRYIFSVIVTAIIIPIAVKAAHDFFLSLENFIALIGYWSASFVGIVVTEHFVFRRGDSKLYEVAVWDVPSKLPLGIAAIGAAVLSFGLVVPCIAQVWFTGPIAVSTGDIGFEVAFFLSAVLYVPLRYAEKHYSGR</sequence>
<evidence type="ECO:0000256" key="6">
    <source>
        <dbReference type="ARBA" id="ARBA00022692"/>
    </source>
</evidence>
<feature type="transmembrane region" description="Helical" evidence="16">
    <location>
        <begin position="907"/>
        <end position="929"/>
    </location>
</feature>
<evidence type="ECO:0000256" key="2">
    <source>
        <dbReference type="ARBA" id="ARBA00006249"/>
    </source>
</evidence>
<comment type="similarity">
    <text evidence="2 14">Belongs to the tannase family.</text>
</comment>
<dbReference type="InterPro" id="IPR029058">
    <property type="entry name" value="AB_hydrolase_fold"/>
</dbReference>
<dbReference type="SUPFAM" id="SSF53474">
    <property type="entry name" value="alpha/beta-Hydrolases"/>
    <property type="match status" value="1"/>
</dbReference>
<feature type="region of interest" description="Disordered" evidence="15">
    <location>
        <begin position="543"/>
        <end position="570"/>
    </location>
</feature>
<dbReference type="InterPro" id="IPR001248">
    <property type="entry name" value="Pur-cyt_permease"/>
</dbReference>
<keyword evidence="5" id="KW-0719">Serine esterase</keyword>
<feature type="transmembrane region" description="Helical" evidence="16">
    <location>
        <begin position="1013"/>
        <end position="1032"/>
    </location>
</feature>
<evidence type="ECO:0000313" key="17">
    <source>
        <dbReference type="EMBL" id="KAK0374885.1"/>
    </source>
</evidence>
<keyword evidence="11 16" id="KW-1133">Transmembrane helix</keyword>
<keyword evidence="7" id="KW-0479">Metal-binding</keyword>
<accession>A0ABQ9PTM0</accession>
<evidence type="ECO:0000256" key="9">
    <source>
        <dbReference type="ARBA" id="ARBA00022801"/>
    </source>
</evidence>
<name>A0ABQ9PTM0_9PEZI</name>
<dbReference type="Gene3D" id="1.10.4160.10">
    <property type="entry name" value="Hydantoin permease"/>
    <property type="match status" value="1"/>
</dbReference>
<keyword evidence="9 14" id="KW-0378">Hydrolase</keyword>
<evidence type="ECO:0000256" key="3">
    <source>
        <dbReference type="ARBA" id="ARBA00008974"/>
    </source>
</evidence>
<evidence type="ECO:0000256" key="1">
    <source>
        <dbReference type="ARBA" id="ARBA00004141"/>
    </source>
</evidence>
<gene>
    <name evidence="17" type="ORF">CLIM01_07745</name>
</gene>
<evidence type="ECO:0000256" key="16">
    <source>
        <dbReference type="SAM" id="Phobius"/>
    </source>
</evidence>
<dbReference type="InterPro" id="IPR026030">
    <property type="entry name" value="Pur-cyt_permease_Fcy2/21/22"/>
</dbReference>
<feature type="transmembrane region" description="Helical" evidence="16">
    <location>
        <begin position="813"/>
        <end position="835"/>
    </location>
</feature>
<feature type="transmembrane region" description="Helical" evidence="16">
    <location>
        <begin position="935"/>
        <end position="957"/>
    </location>
</feature>
<dbReference type="Gene3D" id="3.40.50.1820">
    <property type="entry name" value="alpha/beta hydrolase"/>
    <property type="match status" value="1"/>
</dbReference>
<dbReference type="Pfam" id="PF07519">
    <property type="entry name" value="Tannase"/>
    <property type="match status" value="1"/>
</dbReference>
<feature type="transmembrane region" description="Helical" evidence="16">
    <location>
        <begin position="978"/>
        <end position="1001"/>
    </location>
</feature>
<feature type="transmembrane region" description="Helical" evidence="16">
    <location>
        <begin position="638"/>
        <end position="657"/>
    </location>
</feature>
<feature type="transmembrane region" description="Helical" evidence="16">
    <location>
        <begin position="677"/>
        <end position="701"/>
    </location>
</feature>
<keyword evidence="13" id="KW-1015">Disulfide bond</keyword>
<dbReference type="InterPro" id="IPR011118">
    <property type="entry name" value="Tannase/feruloyl_esterase"/>
</dbReference>